<sequence length="108" mass="12128">MADVRETTSEQAPLVKEIARDGLDLRYTEAGDEPKARFRPFNPREKPPEGSEIEIPTSLDYGDDETESSDDEIQYCDCIAVALQKSLPGVPGKKGKYYSQTLQRFRTA</sequence>
<dbReference type="Proteomes" id="UP000218231">
    <property type="component" value="Unassembled WGS sequence"/>
</dbReference>
<protein>
    <submittedName>
        <fullName evidence="2">Uncharacterized protein</fullName>
    </submittedName>
</protein>
<reference evidence="2 3" key="1">
    <citation type="journal article" date="2017" name="Curr. Biol.">
        <title>Genome architecture and evolution of a unichromosomal asexual nematode.</title>
        <authorList>
            <person name="Fradin H."/>
            <person name="Zegar C."/>
            <person name="Gutwein M."/>
            <person name="Lucas J."/>
            <person name="Kovtun M."/>
            <person name="Corcoran D."/>
            <person name="Baugh L.R."/>
            <person name="Kiontke K."/>
            <person name="Gunsalus K."/>
            <person name="Fitch D.H."/>
            <person name="Piano F."/>
        </authorList>
    </citation>
    <scope>NUCLEOTIDE SEQUENCE [LARGE SCALE GENOMIC DNA]</scope>
    <source>
        <strain evidence="2">PF1309</strain>
    </source>
</reference>
<dbReference type="EMBL" id="LIAE01010489">
    <property type="protein sequence ID" value="PAV60054.1"/>
    <property type="molecule type" value="Genomic_DNA"/>
</dbReference>
<comment type="caution">
    <text evidence="2">The sequence shown here is derived from an EMBL/GenBank/DDBJ whole genome shotgun (WGS) entry which is preliminary data.</text>
</comment>
<dbReference type="AlphaFoldDB" id="A0A2A2JEK7"/>
<proteinExistence type="predicted"/>
<feature type="compositionally biased region" description="Basic and acidic residues" evidence="1">
    <location>
        <begin position="28"/>
        <end position="49"/>
    </location>
</feature>
<name>A0A2A2JEK7_9BILA</name>
<evidence type="ECO:0000313" key="3">
    <source>
        <dbReference type="Proteomes" id="UP000218231"/>
    </source>
</evidence>
<accession>A0A2A2JEK7</accession>
<feature type="region of interest" description="Disordered" evidence="1">
    <location>
        <begin position="28"/>
        <end position="69"/>
    </location>
</feature>
<keyword evidence="3" id="KW-1185">Reference proteome</keyword>
<dbReference type="STRING" id="2018661.A0A2A2JEK7"/>
<evidence type="ECO:0000256" key="1">
    <source>
        <dbReference type="SAM" id="MobiDB-lite"/>
    </source>
</evidence>
<evidence type="ECO:0000313" key="2">
    <source>
        <dbReference type="EMBL" id="PAV60054.1"/>
    </source>
</evidence>
<gene>
    <name evidence="2" type="ORF">WR25_19540</name>
</gene>
<organism evidence="2 3">
    <name type="scientific">Diploscapter pachys</name>
    <dbReference type="NCBI Taxonomy" id="2018661"/>
    <lineage>
        <taxon>Eukaryota</taxon>
        <taxon>Metazoa</taxon>
        <taxon>Ecdysozoa</taxon>
        <taxon>Nematoda</taxon>
        <taxon>Chromadorea</taxon>
        <taxon>Rhabditida</taxon>
        <taxon>Rhabditina</taxon>
        <taxon>Rhabditomorpha</taxon>
        <taxon>Rhabditoidea</taxon>
        <taxon>Rhabditidae</taxon>
        <taxon>Diploscapter</taxon>
    </lineage>
</organism>